<evidence type="ECO:0000256" key="7">
    <source>
        <dbReference type="ARBA" id="ARBA00023214"/>
    </source>
</evidence>
<dbReference type="InterPro" id="IPR038765">
    <property type="entry name" value="Papain-like_cys_pep_sf"/>
</dbReference>
<dbReference type="GO" id="GO:0008234">
    <property type="term" value="F:cysteine-type peptidase activity"/>
    <property type="evidence" value="ECO:0007669"/>
    <property type="project" value="InterPro"/>
</dbReference>
<comment type="catalytic activity">
    <reaction evidence="1">
        <text>Release of an N-terminal dipeptide, Xaa-Yaa-|-Zaa-, except when Xaa is Arg or Lys, or Yaa or Zaa is Pro.</text>
        <dbReference type="EC" id="3.4.14.1"/>
    </reaction>
</comment>
<keyword evidence="11" id="KW-1185">Reference proteome</keyword>
<gene>
    <name evidence="10" type="ORF">ECRASSUSDP1_LOCUS6828</name>
</gene>
<evidence type="ECO:0000256" key="8">
    <source>
        <dbReference type="SAM" id="SignalP"/>
    </source>
</evidence>
<dbReference type="InterPro" id="IPR014882">
    <property type="entry name" value="CathepsinC_exc"/>
</dbReference>
<dbReference type="Gene3D" id="2.40.128.80">
    <property type="entry name" value="Cathepsin C, exclusion domain"/>
    <property type="match status" value="1"/>
</dbReference>
<comment type="similarity">
    <text evidence="3">Belongs to the peptidase C1 family.</text>
</comment>
<dbReference type="GO" id="GO:0008239">
    <property type="term" value="F:dipeptidyl-peptidase activity"/>
    <property type="evidence" value="ECO:0007669"/>
    <property type="project" value="UniProtKB-EC"/>
</dbReference>
<evidence type="ECO:0000256" key="3">
    <source>
        <dbReference type="ARBA" id="ARBA00008455"/>
    </source>
</evidence>
<dbReference type="Gene3D" id="3.90.70.10">
    <property type="entry name" value="Cysteine proteinases"/>
    <property type="match status" value="1"/>
</dbReference>
<evidence type="ECO:0000256" key="2">
    <source>
        <dbReference type="ARBA" id="ARBA00001923"/>
    </source>
</evidence>
<dbReference type="InterPro" id="IPR025660">
    <property type="entry name" value="Pept_his_AS"/>
</dbReference>
<reference evidence="10" key="1">
    <citation type="submission" date="2023-07" db="EMBL/GenBank/DDBJ databases">
        <authorList>
            <consortium name="AG Swart"/>
            <person name="Singh M."/>
            <person name="Singh A."/>
            <person name="Seah K."/>
            <person name="Emmerich C."/>
        </authorList>
    </citation>
    <scope>NUCLEOTIDE SEQUENCE</scope>
    <source>
        <strain evidence="10">DP1</strain>
    </source>
</reference>
<dbReference type="Pfam" id="PF08773">
    <property type="entry name" value="CathepsinC_exc"/>
    <property type="match status" value="1"/>
</dbReference>
<feature type="domain" description="Peptidase C1A papain C-terminal" evidence="9">
    <location>
        <begin position="246"/>
        <end position="513"/>
    </location>
</feature>
<dbReference type="InterPro" id="IPR025661">
    <property type="entry name" value="Pept_asp_AS"/>
</dbReference>
<dbReference type="PANTHER" id="PTHR12411">
    <property type="entry name" value="CYSTEINE PROTEASE FAMILY C1-RELATED"/>
    <property type="match status" value="1"/>
</dbReference>
<evidence type="ECO:0000256" key="4">
    <source>
        <dbReference type="ARBA" id="ARBA00012059"/>
    </source>
</evidence>
<accession>A0AAD1XC31</accession>
<dbReference type="Proteomes" id="UP001295684">
    <property type="component" value="Unassembled WGS sequence"/>
</dbReference>
<evidence type="ECO:0000313" key="11">
    <source>
        <dbReference type="Proteomes" id="UP001295684"/>
    </source>
</evidence>
<dbReference type="InterPro" id="IPR000668">
    <property type="entry name" value="Peptidase_C1A_C"/>
</dbReference>
<dbReference type="PROSITE" id="PS00640">
    <property type="entry name" value="THIOL_PROTEASE_ASN"/>
    <property type="match status" value="1"/>
</dbReference>
<dbReference type="InterPro" id="IPR013128">
    <property type="entry name" value="Peptidase_C1A"/>
</dbReference>
<evidence type="ECO:0000256" key="6">
    <source>
        <dbReference type="ARBA" id="ARBA00023157"/>
    </source>
</evidence>
<dbReference type="EC" id="3.4.14.1" evidence="4"/>
<dbReference type="PROSITE" id="PS00639">
    <property type="entry name" value="THIOL_PROTEASE_HIS"/>
    <property type="match status" value="1"/>
</dbReference>
<name>A0AAD1XC31_EUPCR</name>
<dbReference type="SUPFAM" id="SSF75001">
    <property type="entry name" value="Dipeptidyl peptidase I (cathepsin C), exclusion domain"/>
    <property type="match status" value="1"/>
</dbReference>
<dbReference type="SUPFAM" id="SSF54001">
    <property type="entry name" value="Cysteine proteinases"/>
    <property type="match status" value="1"/>
</dbReference>
<feature type="signal peptide" evidence="8">
    <location>
        <begin position="1"/>
        <end position="22"/>
    </location>
</feature>
<sequence length="525" mass="59637">MKIVINKINIILICCLLYISKADNPVRCTLHEIIGDWTFVLSTDTFKPDLHSQKITCGKGQPGKIPKINKDHKFEFKSSRNLDLKLTKDNRAISSTNSGAFTILLQEGILVTIGNLILNASFRYNYVGDNNGRMSGELYESICSQTMVGWYHTKDNTVWGCFYAYKNSRTPEDFGRNNHAIIDLDGILYTPETLKDESYWDGDEPSSHFSIYETRVSQATANPGMPYFDPFSLVGREPSSIAEHELPEYLNWADVNGESYFPEIISQQCGECYIEAFLHAYESRTRILSRNKFQPRISREQILGCNFYSEGCDGGLPIAAAKFANEFFMVDEECYSQKCIHPTNISETIRDDVCCDKCDNERIKYKVDQYGYVGGYYGASTELGIMREIAARGPVSAVLNAPDDFLMYIGGIAYLATPVRNSEISRISDYAFSYFISASKNKISKNTMRDLDLEFEYANHSVVILGWGYDEELDLEYWICANSWGKDWGEKGYFRIVRGTNEMGIETAAEYFTVLVEIEGIPEIF</sequence>
<comment type="cofactor">
    <cofactor evidence="2">
        <name>chloride</name>
        <dbReference type="ChEBI" id="CHEBI:17996"/>
    </cofactor>
</comment>
<feature type="chain" id="PRO_5041960663" description="dipeptidyl-peptidase I" evidence="8">
    <location>
        <begin position="23"/>
        <end position="525"/>
    </location>
</feature>
<dbReference type="GO" id="GO:0006508">
    <property type="term" value="P:proteolysis"/>
    <property type="evidence" value="ECO:0007669"/>
    <property type="project" value="InterPro"/>
</dbReference>
<dbReference type="Pfam" id="PF00112">
    <property type="entry name" value="Peptidase_C1"/>
    <property type="match status" value="2"/>
</dbReference>
<keyword evidence="5" id="KW-0865">Zymogen</keyword>
<proteinExistence type="inferred from homology"/>
<evidence type="ECO:0000313" key="10">
    <source>
        <dbReference type="EMBL" id="CAI2365502.1"/>
    </source>
</evidence>
<dbReference type="InterPro" id="IPR036496">
    <property type="entry name" value="CathepsinC_exc_dom_sf"/>
</dbReference>
<dbReference type="AlphaFoldDB" id="A0AAD1XC31"/>
<keyword evidence="6" id="KW-1015">Disulfide bond</keyword>
<comment type="caution">
    <text evidence="10">The sequence shown here is derived from an EMBL/GenBank/DDBJ whole genome shotgun (WGS) entry which is preliminary data.</text>
</comment>
<evidence type="ECO:0000256" key="1">
    <source>
        <dbReference type="ARBA" id="ARBA00000738"/>
    </source>
</evidence>
<organism evidence="10 11">
    <name type="scientific">Euplotes crassus</name>
    <dbReference type="NCBI Taxonomy" id="5936"/>
    <lineage>
        <taxon>Eukaryota</taxon>
        <taxon>Sar</taxon>
        <taxon>Alveolata</taxon>
        <taxon>Ciliophora</taxon>
        <taxon>Intramacronucleata</taxon>
        <taxon>Spirotrichea</taxon>
        <taxon>Hypotrichia</taxon>
        <taxon>Euplotida</taxon>
        <taxon>Euplotidae</taxon>
        <taxon>Moneuplotes</taxon>
    </lineage>
</organism>
<dbReference type="EMBL" id="CAMPGE010006630">
    <property type="protein sequence ID" value="CAI2365502.1"/>
    <property type="molecule type" value="Genomic_DNA"/>
</dbReference>
<evidence type="ECO:0000256" key="5">
    <source>
        <dbReference type="ARBA" id="ARBA00023145"/>
    </source>
</evidence>
<evidence type="ECO:0000259" key="9">
    <source>
        <dbReference type="SMART" id="SM00645"/>
    </source>
</evidence>
<keyword evidence="7" id="KW-0868">Chloride</keyword>
<protein>
    <recommendedName>
        <fullName evidence="4">dipeptidyl-peptidase I</fullName>
        <ecNumber evidence="4">3.4.14.1</ecNumber>
    </recommendedName>
</protein>
<keyword evidence="8" id="KW-0732">Signal</keyword>
<dbReference type="SMART" id="SM00645">
    <property type="entry name" value="Pept_C1"/>
    <property type="match status" value="1"/>
</dbReference>